<feature type="compositionally biased region" description="Polar residues" evidence="1">
    <location>
        <begin position="325"/>
        <end position="344"/>
    </location>
</feature>
<keyword evidence="3" id="KW-1185">Reference proteome</keyword>
<dbReference type="PANTHER" id="PTHR37984:SF14">
    <property type="entry name" value="RIBONUCLEASE H"/>
    <property type="match status" value="1"/>
</dbReference>
<name>A0A7D9DUB6_PARCT</name>
<dbReference type="Gene3D" id="3.30.420.10">
    <property type="entry name" value="Ribonuclease H-like superfamily/Ribonuclease H"/>
    <property type="match status" value="1"/>
</dbReference>
<dbReference type="InterPro" id="IPR012337">
    <property type="entry name" value="RNaseH-like_sf"/>
</dbReference>
<gene>
    <name evidence="2" type="ORF">PACLA_8A079908</name>
</gene>
<comment type="caution">
    <text evidence="2">The sequence shown here is derived from an EMBL/GenBank/DDBJ whole genome shotgun (WGS) entry which is preliminary data.</text>
</comment>
<dbReference type="OrthoDB" id="5982225at2759"/>
<dbReference type="InterPro" id="IPR041588">
    <property type="entry name" value="Integrase_H2C2"/>
</dbReference>
<dbReference type="GO" id="GO:0015074">
    <property type="term" value="P:DNA integration"/>
    <property type="evidence" value="ECO:0007669"/>
    <property type="project" value="InterPro"/>
</dbReference>
<protein>
    <submittedName>
        <fullName evidence="2">Uncharacterized protein K02A2.6-like</fullName>
    </submittedName>
</protein>
<reference evidence="2" key="1">
    <citation type="submission" date="2020-04" db="EMBL/GenBank/DDBJ databases">
        <authorList>
            <person name="Alioto T."/>
            <person name="Alioto T."/>
            <person name="Gomez Garrido J."/>
        </authorList>
    </citation>
    <scope>NUCLEOTIDE SEQUENCE</scope>
    <source>
        <strain evidence="2">A484AB</strain>
    </source>
</reference>
<feature type="non-terminal residue" evidence="2">
    <location>
        <position position="1"/>
    </location>
</feature>
<proteinExistence type="predicted"/>
<feature type="region of interest" description="Disordered" evidence="1">
    <location>
        <begin position="324"/>
        <end position="356"/>
    </location>
</feature>
<dbReference type="Proteomes" id="UP001152795">
    <property type="component" value="Unassembled WGS sequence"/>
</dbReference>
<dbReference type="InterPro" id="IPR001584">
    <property type="entry name" value="Integrase_cat-core"/>
</dbReference>
<evidence type="ECO:0000313" key="3">
    <source>
        <dbReference type="Proteomes" id="UP001152795"/>
    </source>
</evidence>
<dbReference type="FunFam" id="3.30.420.10:FF:000063">
    <property type="entry name" value="Retrovirus-related Pol polyprotein from transposon 297-like Protein"/>
    <property type="match status" value="1"/>
</dbReference>
<evidence type="ECO:0000313" key="2">
    <source>
        <dbReference type="EMBL" id="CAB3991669.1"/>
    </source>
</evidence>
<dbReference type="EMBL" id="CACRXK020001898">
    <property type="protein sequence ID" value="CAB3991669.1"/>
    <property type="molecule type" value="Genomic_DNA"/>
</dbReference>
<dbReference type="PROSITE" id="PS50994">
    <property type="entry name" value="INTEGRASE"/>
    <property type="match status" value="1"/>
</dbReference>
<dbReference type="InterPro" id="IPR036397">
    <property type="entry name" value="RNaseH_sf"/>
</dbReference>
<evidence type="ECO:0000256" key="1">
    <source>
        <dbReference type="SAM" id="MobiDB-lite"/>
    </source>
</evidence>
<dbReference type="PANTHER" id="PTHR37984">
    <property type="entry name" value="PROTEIN CBG26694"/>
    <property type="match status" value="1"/>
</dbReference>
<dbReference type="InterPro" id="IPR050951">
    <property type="entry name" value="Retrovirus_Pol_polyprotein"/>
</dbReference>
<dbReference type="Gene3D" id="1.10.340.70">
    <property type="match status" value="1"/>
</dbReference>
<organism evidence="2 3">
    <name type="scientific">Paramuricea clavata</name>
    <name type="common">Red gorgonian</name>
    <name type="synonym">Violescent sea-whip</name>
    <dbReference type="NCBI Taxonomy" id="317549"/>
    <lineage>
        <taxon>Eukaryota</taxon>
        <taxon>Metazoa</taxon>
        <taxon>Cnidaria</taxon>
        <taxon>Anthozoa</taxon>
        <taxon>Octocorallia</taxon>
        <taxon>Malacalcyonacea</taxon>
        <taxon>Plexauridae</taxon>
        <taxon>Paramuricea</taxon>
    </lineage>
</organism>
<dbReference type="GO" id="GO:0003676">
    <property type="term" value="F:nucleic acid binding"/>
    <property type="evidence" value="ECO:0007669"/>
    <property type="project" value="InterPro"/>
</dbReference>
<feature type="region of interest" description="Disordered" evidence="1">
    <location>
        <begin position="282"/>
        <end position="305"/>
    </location>
</feature>
<dbReference type="SUPFAM" id="SSF53098">
    <property type="entry name" value="Ribonuclease H-like"/>
    <property type="match status" value="1"/>
</dbReference>
<dbReference type="Pfam" id="PF17921">
    <property type="entry name" value="Integrase_H2C2"/>
    <property type="match status" value="1"/>
</dbReference>
<dbReference type="AlphaFoldDB" id="A0A7D9DUB6"/>
<sequence length="414" mass="46446">MLGHRAVIPAKLRNQVLTELHEGHLGIVKMKSLARSYIWWPKIDKDIEHLAKSRPGCQLQQNEAGKVPLHPWEWPTTPWQRIHLDFAGPFLGRMFLIIVDAHSKWPEVEIMPSTISTQTIDRLRTIFARYGVPAQVVSDNGPQFTSTEFQLFLKTNGIKHITTAPFHPATNGQAERFVQSFKHAMKCEKQSTSQSATDSPRLVKPDLQTKVVNRQIDQAGRKGHSPTRQVSIVQTVMARNYSGKDKWLPGIVRAQTGPLSYKIKVGRNRIWRRHIDQLRASSVKVNDQSDDTAEPHPELGETGQNIAPAEEIVAEPDIELATNPPVVQQQEAGRATTGSEQRYPTRSHLPPESLSKKNLPSQLTVCIAGCPCPSEITCQISPHKFVGALMILNNCSIFFRLSFSTPPLCSPIWR</sequence>
<accession>A0A7D9DUB6</accession>
<dbReference type="Pfam" id="PF00665">
    <property type="entry name" value="rve"/>
    <property type="match status" value="1"/>
</dbReference>